<dbReference type="InterPro" id="IPR016032">
    <property type="entry name" value="Sig_transdc_resp-reg_C-effctor"/>
</dbReference>
<dbReference type="PANTHER" id="PTHR43214">
    <property type="entry name" value="TWO-COMPONENT RESPONSE REGULATOR"/>
    <property type="match status" value="1"/>
</dbReference>
<dbReference type="InterPro" id="IPR058245">
    <property type="entry name" value="NreC/VraR/RcsB-like_REC"/>
</dbReference>
<keyword evidence="1 3" id="KW-0597">Phosphoprotein</keyword>
<dbReference type="SMART" id="SM00448">
    <property type="entry name" value="REC"/>
    <property type="match status" value="1"/>
</dbReference>
<dbReference type="InterPro" id="IPR011006">
    <property type="entry name" value="CheY-like_superfamily"/>
</dbReference>
<dbReference type="CDD" id="cd17535">
    <property type="entry name" value="REC_NarL-like"/>
    <property type="match status" value="1"/>
</dbReference>
<dbReference type="SUPFAM" id="SSF46894">
    <property type="entry name" value="C-terminal effector domain of the bipartite response regulators"/>
    <property type="match status" value="1"/>
</dbReference>
<gene>
    <name evidence="6" type="ORF">LMJ30_11255</name>
</gene>
<evidence type="ECO:0000259" key="5">
    <source>
        <dbReference type="PROSITE" id="PS50110"/>
    </source>
</evidence>
<dbReference type="SMART" id="SM00421">
    <property type="entry name" value="HTH_LUXR"/>
    <property type="match status" value="1"/>
</dbReference>
<evidence type="ECO:0000256" key="1">
    <source>
        <dbReference type="ARBA" id="ARBA00022553"/>
    </source>
</evidence>
<dbReference type="InterPro" id="IPR000792">
    <property type="entry name" value="Tscrpt_reg_LuxR_C"/>
</dbReference>
<dbReference type="CDD" id="cd06170">
    <property type="entry name" value="LuxR_C_like"/>
    <property type="match status" value="1"/>
</dbReference>
<dbReference type="EMBL" id="JAJHPV010000013">
    <property type="protein sequence ID" value="MCC6071536.1"/>
    <property type="molecule type" value="Genomic_DNA"/>
</dbReference>
<feature type="domain" description="Response regulatory" evidence="5">
    <location>
        <begin position="7"/>
        <end position="123"/>
    </location>
</feature>
<keyword evidence="2" id="KW-0238">DNA-binding</keyword>
<keyword evidence="7" id="KW-1185">Reference proteome</keyword>
<name>A0ABS8IUA7_9BURK</name>
<organism evidence="6 7">
    <name type="scientific">Massilia agrisoli</name>
    <dbReference type="NCBI Taxonomy" id="2892444"/>
    <lineage>
        <taxon>Bacteria</taxon>
        <taxon>Pseudomonadati</taxon>
        <taxon>Pseudomonadota</taxon>
        <taxon>Betaproteobacteria</taxon>
        <taxon>Burkholderiales</taxon>
        <taxon>Oxalobacteraceae</taxon>
        <taxon>Telluria group</taxon>
        <taxon>Massilia</taxon>
    </lineage>
</organism>
<accession>A0ABS8IUA7</accession>
<dbReference type="InterPro" id="IPR001789">
    <property type="entry name" value="Sig_transdc_resp-reg_receiver"/>
</dbReference>
<comment type="caution">
    <text evidence="6">The sequence shown here is derived from an EMBL/GenBank/DDBJ whole genome shotgun (WGS) entry which is preliminary data.</text>
</comment>
<feature type="domain" description="HTH luxR-type" evidence="4">
    <location>
        <begin position="153"/>
        <end position="220"/>
    </location>
</feature>
<dbReference type="Gene3D" id="3.40.50.2300">
    <property type="match status" value="1"/>
</dbReference>
<dbReference type="Proteomes" id="UP001198701">
    <property type="component" value="Unassembled WGS sequence"/>
</dbReference>
<dbReference type="PROSITE" id="PS50110">
    <property type="entry name" value="RESPONSE_REGULATORY"/>
    <property type="match status" value="1"/>
</dbReference>
<dbReference type="Pfam" id="PF00072">
    <property type="entry name" value="Response_reg"/>
    <property type="match status" value="1"/>
</dbReference>
<dbReference type="Pfam" id="PF00196">
    <property type="entry name" value="GerE"/>
    <property type="match status" value="1"/>
</dbReference>
<evidence type="ECO:0000256" key="2">
    <source>
        <dbReference type="ARBA" id="ARBA00023125"/>
    </source>
</evidence>
<sequence>MPSSPISVMLVDDHKTMLWGLERLIGGERTGMQVVACASNREEALAQAARFSPNVILLDIDLNGDCSLDFLPALLVSGVSRALVFSGMRDQATLDRAILAGARGVLRKDAPAEVVLRAIEKVHQGELWIDHEMMARVFGAFTNQRAATKKNPELEKLASLTAKERKIVDAIIAGNGMTNKALAQSLFISEHTLRNYLVSIYKKLGVNNRLELYVYAVRHHISAVAG</sequence>
<dbReference type="InterPro" id="IPR039420">
    <property type="entry name" value="WalR-like"/>
</dbReference>
<dbReference type="PANTHER" id="PTHR43214:SF38">
    <property type="entry name" value="NITRATE_NITRITE RESPONSE REGULATOR PROTEIN NARL"/>
    <property type="match status" value="1"/>
</dbReference>
<evidence type="ECO:0000313" key="6">
    <source>
        <dbReference type="EMBL" id="MCC6071536.1"/>
    </source>
</evidence>
<evidence type="ECO:0000259" key="4">
    <source>
        <dbReference type="PROSITE" id="PS50043"/>
    </source>
</evidence>
<evidence type="ECO:0000256" key="3">
    <source>
        <dbReference type="PROSITE-ProRule" id="PRU00169"/>
    </source>
</evidence>
<dbReference type="PROSITE" id="PS50043">
    <property type="entry name" value="HTH_LUXR_2"/>
    <property type="match status" value="1"/>
</dbReference>
<feature type="modified residue" description="4-aspartylphosphate" evidence="3">
    <location>
        <position position="59"/>
    </location>
</feature>
<protein>
    <submittedName>
        <fullName evidence="6">Response regulator transcription factor</fullName>
    </submittedName>
</protein>
<reference evidence="6 7" key="1">
    <citation type="submission" date="2021-11" db="EMBL/GenBank/DDBJ databases">
        <authorList>
            <person name="Huq M.A."/>
        </authorList>
    </citation>
    <scope>NUCLEOTIDE SEQUENCE [LARGE SCALE GENOMIC DNA]</scope>
    <source>
        <strain evidence="6 7">MAHUQ-52</strain>
    </source>
</reference>
<dbReference type="SUPFAM" id="SSF52172">
    <property type="entry name" value="CheY-like"/>
    <property type="match status" value="1"/>
</dbReference>
<evidence type="ECO:0000313" key="7">
    <source>
        <dbReference type="Proteomes" id="UP001198701"/>
    </source>
</evidence>
<proteinExistence type="predicted"/>